<dbReference type="PANTHER" id="PTHR47255">
    <property type="entry name" value="GATA TRANSCRIPTION FACTOR 22-RELATED"/>
    <property type="match status" value="1"/>
</dbReference>
<dbReference type="InterPro" id="IPR013088">
    <property type="entry name" value="Znf_NHR/GATA"/>
</dbReference>
<evidence type="ECO:0000256" key="3">
    <source>
        <dbReference type="ARBA" id="ARBA00022833"/>
    </source>
</evidence>
<dbReference type="CDD" id="cd00202">
    <property type="entry name" value="ZnF_GATA"/>
    <property type="match status" value="1"/>
</dbReference>
<evidence type="ECO:0000313" key="10">
    <source>
        <dbReference type="Proteomes" id="UP001372338"/>
    </source>
</evidence>
<proteinExistence type="predicted"/>
<evidence type="ECO:0000256" key="5">
    <source>
        <dbReference type="ARBA" id="ARBA00023125"/>
    </source>
</evidence>
<reference evidence="9 10" key="1">
    <citation type="submission" date="2024-01" db="EMBL/GenBank/DDBJ databases">
        <title>The genomes of 5 underutilized Papilionoideae crops provide insights into root nodulation and disease resistanc.</title>
        <authorList>
            <person name="Yuan L."/>
        </authorList>
    </citation>
    <scope>NUCLEOTIDE SEQUENCE [LARGE SCALE GENOMIC DNA]</scope>
    <source>
        <strain evidence="9">ZHUSHIDOU_FW_LH</strain>
        <tissue evidence="9">Leaf</tissue>
    </source>
</reference>
<dbReference type="InterPro" id="IPR052138">
    <property type="entry name" value="GATA_ZnFinger_Domain"/>
</dbReference>
<dbReference type="PROSITE" id="PS00344">
    <property type="entry name" value="GATA_ZN_FINGER_1"/>
    <property type="match status" value="1"/>
</dbReference>
<evidence type="ECO:0000259" key="8">
    <source>
        <dbReference type="PROSITE" id="PS50114"/>
    </source>
</evidence>
<keyword evidence="6" id="KW-0804">Transcription</keyword>
<evidence type="ECO:0000256" key="2">
    <source>
        <dbReference type="ARBA" id="ARBA00022771"/>
    </source>
</evidence>
<protein>
    <recommendedName>
        <fullName evidence="8">GATA-type domain-containing protein</fullName>
    </recommendedName>
</protein>
<keyword evidence="4" id="KW-0805">Transcription regulation</keyword>
<organism evidence="9 10">
    <name type="scientific">Crotalaria pallida</name>
    <name type="common">Smooth rattlebox</name>
    <name type="synonym">Crotalaria striata</name>
    <dbReference type="NCBI Taxonomy" id="3830"/>
    <lineage>
        <taxon>Eukaryota</taxon>
        <taxon>Viridiplantae</taxon>
        <taxon>Streptophyta</taxon>
        <taxon>Embryophyta</taxon>
        <taxon>Tracheophyta</taxon>
        <taxon>Spermatophyta</taxon>
        <taxon>Magnoliopsida</taxon>
        <taxon>eudicotyledons</taxon>
        <taxon>Gunneridae</taxon>
        <taxon>Pentapetalae</taxon>
        <taxon>rosids</taxon>
        <taxon>fabids</taxon>
        <taxon>Fabales</taxon>
        <taxon>Fabaceae</taxon>
        <taxon>Papilionoideae</taxon>
        <taxon>50 kb inversion clade</taxon>
        <taxon>genistoids sensu lato</taxon>
        <taxon>core genistoids</taxon>
        <taxon>Crotalarieae</taxon>
        <taxon>Crotalaria</taxon>
    </lineage>
</organism>
<dbReference type="PANTHER" id="PTHR47255:SF13">
    <property type="entry name" value="GATA-TYPE DOMAIN-CONTAINING PROTEIN"/>
    <property type="match status" value="1"/>
</dbReference>
<sequence>MSPDPLNQQGPSIQDQNHQLVCAPYNNNHDSTSLSCCTFFDIYDQREIGDIRDNLRHHDQEDDKRAYNGGGSSSTYQVVMYNNNNNNNSSCLVSSPHEPVMADPSSSACDHNLSLYKIEREENKSSYGSVRCLPPKIRLTRKIMSSTNPSSSYNTNNSITRVCSDCNTSSTPLWRSGPNGPKTLCNACGIRQRKARKAMAEAANGFAASMDASRKIRVQHKEKKCRATNFGKFKNKCKATTTSTTAEGTSQVERKLHFKGFAFSLRSNSAIQLLGDEEVAEAALLLMDLSCGFVHF</sequence>
<evidence type="ECO:0000256" key="6">
    <source>
        <dbReference type="ARBA" id="ARBA00023163"/>
    </source>
</evidence>
<keyword evidence="1" id="KW-0479">Metal-binding</keyword>
<dbReference type="Pfam" id="PF00320">
    <property type="entry name" value="GATA"/>
    <property type="match status" value="1"/>
</dbReference>
<name>A0AAN9P131_CROPI</name>
<dbReference type="GO" id="GO:0008270">
    <property type="term" value="F:zinc ion binding"/>
    <property type="evidence" value="ECO:0007669"/>
    <property type="project" value="UniProtKB-KW"/>
</dbReference>
<dbReference type="InterPro" id="IPR000679">
    <property type="entry name" value="Znf_GATA"/>
</dbReference>
<evidence type="ECO:0000313" key="9">
    <source>
        <dbReference type="EMBL" id="KAK7283203.1"/>
    </source>
</evidence>
<keyword evidence="10" id="KW-1185">Reference proteome</keyword>
<dbReference type="AlphaFoldDB" id="A0AAN9P131"/>
<dbReference type="GO" id="GO:0006355">
    <property type="term" value="P:regulation of DNA-templated transcription"/>
    <property type="evidence" value="ECO:0007669"/>
    <property type="project" value="InterPro"/>
</dbReference>
<accession>A0AAN9P131</accession>
<evidence type="ECO:0000256" key="1">
    <source>
        <dbReference type="ARBA" id="ARBA00022723"/>
    </source>
</evidence>
<keyword evidence="5" id="KW-0238">DNA-binding</keyword>
<gene>
    <name evidence="9" type="ORF">RIF29_12575</name>
</gene>
<evidence type="ECO:0000256" key="4">
    <source>
        <dbReference type="ARBA" id="ARBA00023015"/>
    </source>
</evidence>
<evidence type="ECO:0000256" key="7">
    <source>
        <dbReference type="PROSITE-ProRule" id="PRU00094"/>
    </source>
</evidence>
<dbReference type="Proteomes" id="UP001372338">
    <property type="component" value="Unassembled WGS sequence"/>
</dbReference>
<dbReference type="Gene3D" id="3.30.50.10">
    <property type="entry name" value="Erythroid Transcription Factor GATA-1, subunit A"/>
    <property type="match status" value="1"/>
</dbReference>
<keyword evidence="3" id="KW-0862">Zinc</keyword>
<dbReference type="SUPFAM" id="SSF57716">
    <property type="entry name" value="Glucocorticoid receptor-like (DNA-binding domain)"/>
    <property type="match status" value="1"/>
</dbReference>
<keyword evidence="2 7" id="KW-0863">Zinc-finger</keyword>
<dbReference type="EMBL" id="JAYWIO010000002">
    <property type="protein sequence ID" value="KAK7283203.1"/>
    <property type="molecule type" value="Genomic_DNA"/>
</dbReference>
<comment type="caution">
    <text evidence="9">The sequence shown here is derived from an EMBL/GenBank/DDBJ whole genome shotgun (WGS) entry which is preliminary data.</text>
</comment>
<dbReference type="GO" id="GO:0043565">
    <property type="term" value="F:sequence-specific DNA binding"/>
    <property type="evidence" value="ECO:0007669"/>
    <property type="project" value="InterPro"/>
</dbReference>
<feature type="domain" description="GATA-type" evidence="8">
    <location>
        <begin position="157"/>
        <end position="193"/>
    </location>
</feature>
<dbReference type="PROSITE" id="PS50114">
    <property type="entry name" value="GATA_ZN_FINGER_2"/>
    <property type="match status" value="1"/>
</dbReference>
<dbReference type="SMART" id="SM00401">
    <property type="entry name" value="ZnF_GATA"/>
    <property type="match status" value="1"/>
</dbReference>